<dbReference type="RefSeq" id="YP_009015574.1">
    <property type="nucleotide sequence ID" value="NC_023719.1"/>
</dbReference>
<dbReference type="EMBL" id="JN638751">
    <property type="protein sequence ID" value="AEO93530.1"/>
    <property type="molecule type" value="Genomic_DNA"/>
</dbReference>
<organism evidence="1 2">
    <name type="scientific">Bacillus phage G</name>
    <dbReference type="NCBI Taxonomy" id="2884420"/>
    <lineage>
        <taxon>Viruses</taxon>
        <taxon>Duplodnaviria</taxon>
        <taxon>Heunggongvirae</taxon>
        <taxon>Uroviricota</taxon>
        <taxon>Caudoviricetes</taxon>
        <taxon>Donellivirus</taxon>
        <taxon>Donellivirus gee</taxon>
    </lineage>
</organism>
<dbReference type="Proteomes" id="UP000009273">
    <property type="component" value="Segment"/>
</dbReference>
<sequence>MSRARYLTQWFPTIIEEELSEVKLKKMMSPEEQEELKKEIGVWLFGDLYNTEGSNSHLPATFAGKLGSTVKEYKKILEEDIIIKKREL</sequence>
<dbReference type="KEGG" id="vg:18563486"/>
<keyword evidence="2" id="KW-1185">Reference proteome</keyword>
<proteinExistence type="predicted"/>
<gene>
    <name evidence="1" type="primary">271</name>
    <name evidence="1" type="ORF">G_271</name>
</gene>
<evidence type="ECO:0000313" key="1">
    <source>
        <dbReference type="EMBL" id="AEO93530.1"/>
    </source>
</evidence>
<name>G3MA12_9CAUD</name>
<evidence type="ECO:0000313" key="2">
    <source>
        <dbReference type="Proteomes" id="UP000009273"/>
    </source>
</evidence>
<reference evidence="1 2" key="1">
    <citation type="submission" date="2011-09" db="EMBL/GenBank/DDBJ databases">
        <authorList>
            <person name="Pope W.H."/>
            <person name="Pedulla M.L."/>
            <person name="Ford M.E."/>
            <person name="Peebles C.L."/>
            <person name="Hatfull G.H."/>
            <person name="Hendrix R.W."/>
        </authorList>
    </citation>
    <scope>NUCLEOTIDE SEQUENCE [LARGE SCALE GENOMIC DNA]</scope>
    <source>
        <strain evidence="1">G</strain>
    </source>
</reference>
<accession>G3MA12</accession>
<dbReference type="GeneID" id="18563486"/>
<protein>
    <submittedName>
        <fullName evidence="1">Gp271</fullName>
    </submittedName>
</protein>